<evidence type="ECO:0000256" key="4">
    <source>
        <dbReference type="ARBA" id="ARBA00012438"/>
    </source>
</evidence>
<dbReference type="InterPro" id="IPR005467">
    <property type="entry name" value="His_kinase_dom"/>
</dbReference>
<dbReference type="RefSeq" id="WP_163474162.1">
    <property type="nucleotide sequence ID" value="NZ_JAAGWZ010000004.1"/>
</dbReference>
<dbReference type="CDD" id="cd16917">
    <property type="entry name" value="HATPase_UhpB-NarQ-NarX-like"/>
    <property type="match status" value="1"/>
</dbReference>
<evidence type="ECO:0000256" key="16">
    <source>
        <dbReference type="SAM" id="Coils"/>
    </source>
</evidence>
<evidence type="ECO:0000256" key="7">
    <source>
        <dbReference type="ARBA" id="ARBA00022490"/>
    </source>
</evidence>
<sequence>MDDQRWWHVAVVATALVLGVLVAVGHTAAWRVAGVAACNALLVIAWFAVGQRARRRNPALAVPFVAAVILIVGTATAFSPTMATAQCLAYPLVWTFLERLRHAVSADIALAAAVGIGLYLSTGSLVQAIVVQGLSLVFSLSLGLWITSIANRSDERHRLLLELEAAQEKLTALSRDAGAVEERERLVREIHDTIAQDLTGLVLTAQRGLRELRGGDPTAAEAQLEVLEEIARNALAETRALVASGAAVGIDGSGLDASLRHLAERFERETGMTVRVTVDHSPALDRDHEVVVLRCAQEALANVRKHAAARRVELSLAGGDDGVTLSVRDDGVGFDPAAAAPGFGLAGMRERLALAGGELQIESATGAGSTLRVRLPAGATA</sequence>
<dbReference type="GO" id="GO:0051539">
    <property type="term" value="F:4 iron, 4 sulfur cluster binding"/>
    <property type="evidence" value="ECO:0007669"/>
    <property type="project" value="UniProtKB-KW"/>
</dbReference>
<dbReference type="PRINTS" id="PR00344">
    <property type="entry name" value="BCTRLSENSOR"/>
</dbReference>
<dbReference type="GO" id="GO:0000155">
    <property type="term" value="F:phosphorelay sensor kinase activity"/>
    <property type="evidence" value="ECO:0007669"/>
    <property type="project" value="InterPro"/>
</dbReference>
<dbReference type="Gene3D" id="1.20.5.1930">
    <property type="match status" value="1"/>
</dbReference>
<dbReference type="InterPro" id="IPR017205">
    <property type="entry name" value="Sig_transdc_His_kinase_ChrS"/>
</dbReference>
<evidence type="ECO:0000256" key="6">
    <source>
        <dbReference type="ARBA" id="ARBA00022485"/>
    </source>
</evidence>
<dbReference type="EMBL" id="JAAGWZ010000004">
    <property type="protein sequence ID" value="NEM92096.1"/>
    <property type="molecule type" value="Genomic_DNA"/>
</dbReference>
<dbReference type="InterPro" id="IPR004358">
    <property type="entry name" value="Sig_transdc_His_kin-like_C"/>
</dbReference>
<feature type="transmembrane region" description="Helical" evidence="17">
    <location>
        <begin position="100"/>
        <end position="120"/>
    </location>
</feature>
<evidence type="ECO:0000256" key="2">
    <source>
        <dbReference type="ARBA" id="ARBA00001966"/>
    </source>
</evidence>
<evidence type="ECO:0000256" key="9">
    <source>
        <dbReference type="ARBA" id="ARBA00022723"/>
    </source>
</evidence>
<keyword evidence="9" id="KW-0479">Metal-binding</keyword>
<dbReference type="GO" id="GO:0046872">
    <property type="term" value="F:metal ion binding"/>
    <property type="evidence" value="ECO:0007669"/>
    <property type="project" value="UniProtKB-KW"/>
</dbReference>
<keyword evidence="7" id="KW-0963">Cytoplasm</keyword>
<dbReference type="SMART" id="SM00387">
    <property type="entry name" value="HATPase_c"/>
    <property type="match status" value="1"/>
</dbReference>
<dbReference type="Proteomes" id="UP000479756">
    <property type="component" value="Unassembled WGS sequence"/>
</dbReference>
<dbReference type="GO" id="GO:0016020">
    <property type="term" value="C:membrane"/>
    <property type="evidence" value="ECO:0007669"/>
    <property type="project" value="InterPro"/>
</dbReference>
<feature type="domain" description="Histidine kinase" evidence="18">
    <location>
        <begin position="298"/>
        <end position="379"/>
    </location>
</feature>
<feature type="transmembrane region" description="Helical" evidence="17">
    <location>
        <begin position="61"/>
        <end position="79"/>
    </location>
</feature>
<evidence type="ECO:0000256" key="12">
    <source>
        <dbReference type="ARBA" id="ARBA00023012"/>
    </source>
</evidence>
<comment type="cofactor">
    <cofactor evidence="2">
        <name>[4Fe-4S] cluster</name>
        <dbReference type="ChEBI" id="CHEBI:49883"/>
    </cofactor>
</comment>
<evidence type="ECO:0000256" key="1">
    <source>
        <dbReference type="ARBA" id="ARBA00000085"/>
    </source>
</evidence>
<keyword evidence="17" id="KW-0472">Membrane</keyword>
<reference evidence="19 20" key="1">
    <citation type="journal article" date="2014" name="Int. J. Syst. Evol. Microbiol.">
        <title>Description of Galbitalea soli gen. nov., sp. nov., and Frondihabitans sucicola sp. nov.</title>
        <authorList>
            <person name="Kim S.J."/>
            <person name="Lim J.M."/>
            <person name="Ahn J.H."/>
            <person name="Weon H.Y."/>
            <person name="Hamada M."/>
            <person name="Suzuki K."/>
            <person name="Ahn T.Y."/>
            <person name="Kwon S.W."/>
        </authorList>
    </citation>
    <scope>NUCLEOTIDE SEQUENCE [LARGE SCALE GENOMIC DNA]</scope>
    <source>
        <strain evidence="19 20">NBRC 108727</strain>
    </source>
</reference>
<feature type="transmembrane region" description="Helical" evidence="17">
    <location>
        <begin position="6"/>
        <end position="25"/>
    </location>
</feature>
<dbReference type="InterPro" id="IPR050482">
    <property type="entry name" value="Sensor_HK_TwoCompSys"/>
</dbReference>
<evidence type="ECO:0000256" key="3">
    <source>
        <dbReference type="ARBA" id="ARBA00004496"/>
    </source>
</evidence>
<dbReference type="InterPro" id="IPR011712">
    <property type="entry name" value="Sig_transdc_His_kin_sub3_dim/P"/>
</dbReference>
<keyword evidence="13" id="KW-0411">Iron-sulfur</keyword>
<dbReference type="InterPro" id="IPR003594">
    <property type="entry name" value="HATPase_dom"/>
</dbReference>
<evidence type="ECO:0000256" key="15">
    <source>
        <dbReference type="ARBA" id="ARBA00030800"/>
    </source>
</evidence>
<keyword evidence="16" id="KW-0175">Coiled coil</keyword>
<gene>
    <name evidence="19" type="ORF">G3T37_12100</name>
</gene>
<evidence type="ECO:0000259" key="18">
    <source>
        <dbReference type="PROSITE" id="PS50109"/>
    </source>
</evidence>
<dbReference type="EC" id="2.7.13.3" evidence="4"/>
<dbReference type="AlphaFoldDB" id="A0A7C9TRC8"/>
<evidence type="ECO:0000256" key="11">
    <source>
        <dbReference type="ARBA" id="ARBA00023004"/>
    </source>
</evidence>
<dbReference type="PANTHER" id="PTHR24421">
    <property type="entry name" value="NITRATE/NITRITE SENSOR PROTEIN NARX-RELATED"/>
    <property type="match status" value="1"/>
</dbReference>
<dbReference type="SUPFAM" id="SSF55874">
    <property type="entry name" value="ATPase domain of HSP90 chaperone/DNA topoisomerase II/histidine kinase"/>
    <property type="match status" value="1"/>
</dbReference>
<comment type="caution">
    <text evidence="19">The sequence shown here is derived from an EMBL/GenBank/DDBJ whole genome shotgun (WGS) entry which is preliminary data.</text>
</comment>
<dbReference type="PANTHER" id="PTHR24421:SF59">
    <property type="entry name" value="OXYGEN SENSOR HISTIDINE KINASE NREB"/>
    <property type="match status" value="1"/>
</dbReference>
<accession>A0A7C9TRC8</accession>
<keyword evidence="17" id="KW-1133">Transmembrane helix</keyword>
<comment type="subcellular location">
    <subcellularLocation>
        <location evidence="3">Cytoplasm</location>
    </subcellularLocation>
</comment>
<keyword evidence="6" id="KW-0004">4Fe-4S</keyword>
<keyword evidence="12" id="KW-0902">Two-component regulatory system</keyword>
<keyword evidence="10 19" id="KW-0418">Kinase</keyword>
<protein>
    <recommendedName>
        <fullName evidence="5">Oxygen sensor histidine kinase NreB</fullName>
        <ecNumber evidence="4">2.7.13.3</ecNumber>
    </recommendedName>
    <alternativeName>
        <fullName evidence="15">Nitrogen regulation protein B</fullName>
    </alternativeName>
</protein>
<dbReference type="GO" id="GO:0005737">
    <property type="term" value="C:cytoplasm"/>
    <property type="evidence" value="ECO:0007669"/>
    <property type="project" value="UniProtKB-SubCell"/>
</dbReference>
<proteinExistence type="predicted"/>
<evidence type="ECO:0000256" key="10">
    <source>
        <dbReference type="ARBA" id="ARBA00022777"/>
    </source>
</evidence>
<dbReference type="Pfam" id="PF02518">
    <property type="entry name" value="HATPase_c"/>
    <property type="match status" value="1"/>
</dbReference>
<evidence type="ECO:0000256" key="17">
    <source>
        <dbReference type="SAM" id="Phobius"/>
    </source>
</evidence>
<evidence type="ECO:0000256" key="5">
    <source>
        <dbReference type="ARBA" id="ARBA00017322"/>
    </source>
</evidence>
<feature type="transmembrane region" description="Helical" evidence="17">
    <location>
        <begin position="32"/>
        <end position="49"/>
    </location>
</feature>
<name>A0A7C9TRC8_9MICO</name>
<keyword evidence="11" id="KW-0408">Iron</keyword>
<dbReference type="PIRSF" id="PIRSF037434">
    <property type="entry name" value="STHK_ChrS"/>
    <property type="match status" value="1"/>
</dbReference>
<evidence type="ECO:0000256" key="8">
    <source>
        <dbReference type="ARBA" id="ARBA00022679"/>
    </source>
</evidence>
<evidence type="ECO:0000313" key="19">
    <source>
        <dbReference type="EMBL" id="NEM92096.1"/>
    </source>
</evidence>
<evidence type="ECO:0000256" key="13">
    <source>
        <dbReference type="ARBA" id="ARBA00023014"/>
    </source>
</evidence>
<feature type="transmembrane region" description="Helical" evidence="17">
    <location>
        <begin position="126"/>
        <end position="150"/>
    </location>
</feature>
<organism evidence="19 20">
    <name type="scientific">Galbitalea soli</name>
    <dbReference type="NCBI Taxonomy" id="1268042"/>
    <lineage>
        <taxon>Bacteria</taxon>
        <taxon>Bacillati</taxon>
        <taxon>Actinomycetota</taxon>
        <taxon>Actinomycetes</taxon>
        <taxon>Micrococcales</taxon>
        <taxon>Microbacteriaceae</taxon>
        <taxon>Galbitalea</taxon>
    </lineage>
</organism>
<feature type="coiled-coil region" evidence="16">
    <location>
        <begin position="149"/>
        <end position="183"/>
    </location>
</feature>
<comment type="catalytic activity">
    <reaction evidence="1">
        <text>ATP + protein L-histidine = ADP + protein N-phospho-L-histidine.</text>
        <dbReference type="EC" id="2.7.13.3"/>
    </reaction>
</comment>
<keyword evidence="17" id="KW-0812">Transmembrane</keyword>
<dbReference type="InterPro" id="IPR036890">
    <property type="entry name" value="HATPase_C_sf"/>
</dbReference>
<dbReference type="Gene3D" id="3.30.565.10">
    <property type="entry name" value="Histidine kinase-like ATPase, C-terminal domain"/>
    <property type="match status" value="1"/>
</dbReference>
<evidence type="ECO:0000256" key="14">
    <source>
        <dbReference type="ARBA" id="ARBA00024827"/>
    </source>
</evidence>
<keyword evidence="8" id="KW-0808">Transferase</keyword>
<dbReference type="PROSITE" id="PS50109">
    <property type="entry name" value="HIS_KIN"/>
    <property type="match status" value="1"/>
</dbReference>
<keyword evidence="20" id="KW-1185">Reference proteome</keyword>
<dbReference type="Pfam" id="PF07730">
    <property type="entry name" value="HisKA_3"/>
    <property type="match status" value="1"/>
</dbReference>
<comment type="function">
    <text evidence="14">Member of the two-component regulatory system NreB/NreC involved in the control of dissimilatory nitrate/nitrite reduction in response to oxygen. NreB functions as a direct oxygen sensor histidine kinase which is autophosphorylated, in the absence of oxygen, probably at the conserved histidine residue, and transfers its phosphate group probably to a conserved aspartate residue of NreC. NreB/NreC activates the expression of the nitrate (narGHJI) and nitrite (nir) reductase operons, as well as the putative nitrate transporter gene narT.</text>
</comment>
<evidence type="ECO:0000313" key="20">
    <source>
        <dbReference type="Proteomes" id="UP000479756"/>
    </source>
</evidence>
<dbReference type="GO" id="GO:0046983">
    <property type="term" value="F:protein dimerization activity"/>
    <property type="evidence" value="ECO:0007669"/>
    <property type="project" value="InterPro"/>
</dbReference>